<keyword evidence="2" id="KW-0732">Signal</keyword>
<keyword evidence="1" id="KW-0812">Transmembrane</keyword>
<gene>
    <name evidence="4" type="ORF">H312_01360</name>
</gene>
<dbReference type="Pfam" id="PF01105">
    <property type="entry name" value="EMP24_GP25L"/>
    <property type="match status" value="1"/>
</dbReference>
<feature type="domain" description="GOLD" evidence="3">
    <location>
        <begin position="29"/>
        <end position="183"/>
    </location>
</feature>
<dbReference type="AlphaFoldDB" id="A0A059F2J2"/>
<dbReference type="OrthoDB" id="2189689at2759"/>
<dbReference type="InterPro" id="IPR009038">
    <property type="entry name" value="GOLD_dom"/>
</dbReference>
<evidence type="ECO:0000259" key="3">
    <source>
        <dbReference type="Pfam" id="PF01105"/>
    </source>
</evidence>
<evidence type="ECO:0000313" key="4">
    <source>
        <dbReference type="EMBL" id="KCZ81214.1"/>
    </source>
</evidence>
<keyword evidence="1" id="KW-0472">Membrane</keyword>
<dbReference type="VEuPathDB" id="MicrosporidiaDB:H312_01360"/>
<keyword evidence="5" id="KW-1185">Reference proteome</keyword>
<accession>A0A059F2J2</accession>
<evidence type="ECO:0000313" key="5">
    <source>
        <dbReference type="Proteomes" id="UP000030655"/>
    </source>
</evidence>
<reference evidence="5" key="1">
    <citation type="submission" date="2013-02" db="EMBL/GenBank/DDBJ databases">
        <authorList>
            <consortium name="The Broad Institute Genome Sequencing Platform"/>
            <person name="Cuomo C."/>
            <person name="Becnel J."/>
            <person name="Sanscrainte N."/>
            <person name="Walker B."/>
            <person name="Young S.K."/>
            <person name="Zeng Q."/>
            <person name="Gargeya S."/>
            <person name="Fitzgerald M."/>
            <person name="Haas B."/>
            <person name="Abouelleil A."/>
            <person name="Alvarado L."/>
            <person name="Arachchi H.M."/>
            <person name="Berlin A.M."/>
            <person name="Chapman S.B."/>
            <person name="Dewar J."/>
            <person name="Goldberg J."/>
            <person name="Griggs A."/>
            <person name="Gujja S."/>
            <person name="Hansen M."/>
            <person name="Howarth C."/>
            <person name="Imamovic A."/>
            <person name="Larimer J."/>
            <person name="McCowan C."/>
            <person name="Murphy C."/>
            <person name="Neiman D."/>
            <person name="Pearson M."/>
            <person name="Priest M."/>
            <person name="Roberts A."/>
            <person name="Saif S."/>
            <person name="Shea T."/>
            <person name="Sisk P."/>
            <person name="Sykes S."/>
            <person name="Wortman J."/>
            <person name="Nusbaum C."/>
            <person name="Birren B."/>
        </authorList>
    </citation>
    <scope>NUCLEOTIDE SEQUENCE [LARGE SCALE GENOMIC DNA]</scope>
    <source>
        <strain evidence="5">PRA339</strain>
    </source>
</reference>
<feature type="chain" id="PRO_5012633155" description="GOLD domain-containing protein" evidence="2">
    <location>
        <begin position="16"/>
        <end position="188"/>
    </location>
</feature>
<dbReference type="EMBL" id="KK365147">
    <property type="protein sequence ID" value="KCZ81214.1"/>
    <property type="molecule type" value="Genomic_DNA"/>
</dbReference>
<name>A0A059F2J2_9MICR</name>
<dbReference type="STRING" id="1288291.A0A059F2J2"/>
<reference evidence="4 5" key="2">
    <citation type="submission" date="2014-03" db="EMBL/GenBank/DDBJ databases">
        <title>The Genome Sequence of Anncaliia algerae insect isolate PRA339.</title>
        <authorList>
            <consortium name="The Broad Institute Genome Sequencing Platform"/>
            <consortium name="The Broad Institute Genome Sequencing Center for Infectious Disease"/>
            <person name="Cuomo C."/>
            <person name="Becnel J."/>
            <person name="Sanscrainte N."/>
            <person name="Walker B."/>
            <person name="Young S.K."/>
            <person name="Zeng Q."/>
            <person name="Gargeya S."/>
            <person name="Fitzgerald M."/>
            <person name="Haas B."/>
            <person name="Abouelleil A."/>
            <person name="Alvarado L."/>
            <person name="Arachchi H.M."/>
            <person name="Berlin A.M."/>
            <person name="Chapman S.B."/>
            <person name="Dewar J."/>
            <person name="Goldberg J."/>
            <person name="Griggs A."/>
            <person name="Gujja S."/>
            <person name="Hansen M."/>
            <person name="Howarth C."/>
            <person name="Imamovic A."/>
            <person name="Larimer J."/>
            <person name="McCowan C."/>
            <person name="Murphy C."/>
            <person name="Neiman D."/>
            <person name="Pearson M."/>
            <person name="Priest M."/>
            <person name="Roberts A."/>
            <person name="Saif S."/>
            <person name="Shea T."/>
            <person name="Sisk P."/>
            <person name="Sykes S."/>
            <person name="Wortman J."/>
            <person name="Nusbaum C."/>
            <person name="Birren B."/>
        </authorList>
    </citation>
    <scope>NUCLEOTIDE SEQUENCE [LARGE SCALE GENOMIC DNA]</scope>
    <source>
        <strain evidence="4 5">PRA339</strain>
    </source>
</reference>
<dbReference type="Proteomes" id="UP000030655">
    <property type="component" value="Unassembled WGS sequence"/>
</dbReference>
<dbReference type="HOGENOM" id="CLU_115931_0_0_1"/>
<organism evidence="4 5">
    <name type="scientific">Anncaliia algerae PRA339</name>
    <dbReference type="NCBI Taxonomy" id="1288291"/>
    <lineage>
        <taxon>Eukaryota</taxon>
        <taxon>Fungi</taxon>
        <taxon>Fungi incertae sedis</taxon>
        <taxon>Microsporidia</taxon>
        <taxon>Tubulinosematoidea</taxon>
        <taxon>Tubulinosematidae</taxon>
        <taxon>Anncaliia</taxon>
    </lineage>
</organism>
<feature type="signal peptide" evidence="2">
    <location>
        <begin position="1"/>
        <end position="15"/>
    </location>
</feature>
<protein>
    <recommendedName>
        <fullName evidence="3">GOLD domain-containing protein</fullName>
    </recommendedName>
</protein>
<proteinExistence type="predicted"/>
<evidence type="ECO:0000256" key="1">
    <source>
        <dbReference type="SAM" id="Phobius"/>
    </source>
</evidence>
<feature type="transmembrane region" description="Helical" evidence="1">
    <location>
        <begin position="152"/>
        <end position="173"/>
    </location>
</feature>
<evidence type="ECO:0000256" key="2">
    <source>
        <dbReference type="SAM" id="SignalP"/>
    </source>
</evidence>
<sequence>MFLFFLGSVLSYVFQLNNEEINLELQGIENTIYTGSFQLLKPGDASVTIRDLNSENVYFNTKLTDTTKEHFTFNLSTDDEVELVILSSGENEIRYLCDTQFDTFNKGVASKVAVKPAISTLIMFEETLSKVAKQTYEAALNIKKLREGYKRIFNFVFILSLLMTLLYLVLNYIQYLQVKKFFKQKKLI</sequence>
<keyword evidence="1" id="KW-1133">Transmembrane helix</keyword>